<dbReference type="PANTHER" id="PTHR44757:SF2">
    <property type="entry name" value="BIOFILM ARCHITECTURE MAINTENANCE PROTEIN MBAA"/>
    <property type="match status" value="1"/>
</dbReference>
<accession>A0A0W8E349</accession>
<dbReference type="SMART" id="SM00052">
    <property type="entry name" value="EAL"/>
    <property type="match status" value="1"/>
</dbReference>
<dbReference type="InterPro" id="IPR043128">
    <property type="entry name" value="Rev_trsase/Diguanyl_cyclase"/>
</dbReference>
<evidence type="ECO:0000256" key="1">
    <source>
        <dbReference type="SAM" id="Coils"/>
    </source>
</evidence>
<feature type="transmembrane region" description="Helical" evidence="2">
    <location>
        <begin position="96"/>
        <end position="117"/>
    </location>
</feature>
<dbReference type="InterPro" id="IPR035919">
    <property type="entry name" value="EAL_sf"/>
</dbReference>
<sequence length="775" mass="88719">MTKRSYYSIQVFLVFYFIAYLTATINVSTFWGNILSPVGALTAFILVFIAAMRTEQPFFCWLFAGMACLSYAVADIVWAYYELVLGLNPAYLDFFFVLYLLPNVFVALSIGSFFLLFKNYWNSFQIAVDILAICAISLVVIWVVFFNRELTLIQFNIVTISQFVYLLSDFFALACILVWYAFLARGKIPVTGILNFSAIILYVFTDFYYTYLLLYNSYIPNSVIDSFYILALLFFAQAALWEIYKPSGPLPELLRPMLPEKINRKEYLLLLLPFLAILFKGFDLNLLLTAGLIFIVHQSLSSYVQTAINNKYLLVQEKNINNLLEKRIAEHTRELVNSNRILEILSKQDPTTSLFNRRYLIASLEQMLEETGPEQSVAIIFIDLDRFKSINDSYGHDIGDQVLIQIAQRLDKYNQGYDALLARLGGDEFILALPGQYKRNEIDKICQEIIKLCAEPIIIPPYQFNVSISIGIAQYPNDAEKRSDLMKYADIAMYHAKSQGFNKYIYYSALEPKIHRKNMIELKLKEAVFDDEFEVLYQPLFKIAGTSLIGMEALLRWNNRDLGSVYPDEFIPVAEESGVIIPLGEWVIKKAVSQISQWNTLYDMELKMGINISPRQLESFDLIECLEQSITEYAIPSQWLDIEITENIAMKGETYMEEIFTSISGLGLSISIDDFGTGYSSLSYLKHYSFDRLKIAKPLVDNVTTDVNDIQIIKAIIMIGKALGIKTIAEGVEHQEQLKILDELGCDEVQGYLFSRPVPASQFEQLFFQRISSVV</sequence>
<dbReference type="SUPFAM" id="SSF55073">
    <property type="entry name" value="Nucleotide cyclase"/>
    <property type="match status" value="1"/>
</dbReference>
<evidence type="ECO:0000259" key="4">
    <source>
        <dbReference type="PROSITE" id="PS50887"/>
    </source>
</evidence>
<dbReference type="PROSITE" id="PS50883">
    <property type="entry name" value="EAL"/>
    <property type="match status" value="1"/>
</dbReference>
<comment type="caution">
    <text evidence="5">The sequence shown here is derived from an EMBL/GenBank/DDBJ whole genome shotgun (WGS) entry which is preliminary data.</text>
</comment>
<dbReference type="EMBL" id="LNQE01001893">
    <property type="protein sequence ID" value="KUG03103.1"/>
    <property type="molecule type" value="Genomic_DNA"/>
</dbReference>
<evidence type="ECO:0000259" key="3">
    <source>
        <dbReference type="PROSITE" id="PS50883"/>
    </source>
</evidence>
<dbReference type="Gene3D" id="3.20.20.450">
    <property type="entry name" value="EAL domain"/>
    <property type="match status" value="1"/>
</dbReference>
<dbReference type="CDD" id="cd01948">
    <property type="entry name" value="EAL"/>
    <property type="match status" value="1"/>
</dbReference>
<gene>
    <name evidence="5" type="ORF">ASZ90_019498</name>
</gene>
<keyword evidence="2" id="KW-0472">Membrane</keyword>
<protein>
    <submittedName>
        <fullName evidence="5">Diguanylate cyclase/phosphodiesterase (Ggdef &amp; eal domains) with pas/pac sensor(S)</fullName>
    </submittedName>
</protein>
<dbReference type="InterPro" id="IPR029787">
    <property type="entry name" value="Nucleotide_cyclase"/>
</dbReference>
<dbReference type="InterPro" id="IPR001633">
    <property type="entry name" value="EAL_dom"/>
</dbReference>
<feature type="transmembrane region" description="Helical" evidence="2">
    <location>
        <begin position="193"/>
        <end position="214"/>
    </location>
</feature>
<dbReference type="InterPro" id="IPR000160">
    <property type="entry name" value="GGDEF_dom"/>
</dbReference>
<feature type="transmembrane region" description="Helical" evidence="2">
    <location>
        <begin position="267"/>
        <end position="296"/>
    </location>
</feature>
<dbReference type="NCBIfam" id="TIGR00254">
    <property type="entry name" value="GGDEF"/>
    <property type="match status" value="1"/>
</dbReference>
<dbReference type="Gene3D" id="3.30.70.270">
    <property type="match status" value="1"/>
</dbReference>
<dbReference type="CDD" id="cd01949">
    <property type="entry name" value="GGDEF"/>
    <property type="match status" value="1"/>
</dbReference>
<dbReference type="Pfam" id="PF00563">
    <property type="entry name" value="EAL"/>
    <property type="match status" value="1"/>
</dbReference>
<feature type="coiled-coil region" evidence="1">
    <location>
        <begin position="314"/>
        <end position="348"/>
    </location>
</feature>
<feature type="domain" description="EAL" evidence="3">
    <location>
        <begin position="517"/>
        <end position="771"/>
    </location>
</feature>
<reference evidence="5" key="1">
    <citation type="journal article" date="2015" name="Proc. Natl. Acad. Sci. U.S.A.">
        <title>Networks of energetic and metabolic interactions define dynamics in microbial communities.</title>
        <authorList>
            <person name="Embree M."/>
            <person name="Liu J.K."/>
            <person name="Al-Bassam M.M."/>
            <person name="Zengler K."/>
        </authorList>
    </citation>
    <scope>NUCLEOTIDE SEQUENCE</scope>
</reference>
<organism evidence="5">
    <name type="scientific">hydrocarbon metagenome</name>
    <dbReference type="NCBI Taxonomy" id="938273"/>
    <lineage>
        <taxon>unclassified sequences</taxon>
        <taxon>metagenomes</taxon>
        <taxon>ecological metagenomes</taxon>
    </lineage>
</organism>
<dbReference type="PANTHER" id="PTHR44757">
    <property type="entry name" value="DIGUANYLATE CYCLASE DGCP"/>
    <property type="match status" value="1"/>
</dbReference>
<dbReference type="PROSITE" id="PS50887">
    <property type="entry name" value="GGDEF"/>
    <property type="match status" value="1"/>
</dbReference>
<dbReference type="InterPro" id="IPR052155">
    <property type="entry name" value="Biofilm_reg_signaling"/>
</dbReference>
<dbReference type="SMART" id="SM00267">
    <property type="entry name" value="GGDEF"/>
    <property type="match status" value="1"/>
</dbReference>
<feature type="transmembrane region" description="Helical" evidence="2">
    <location>
        <begin position="58"/>
        <end position="81"/>
    </location>
</feature>
<dbReference type="Pfam" id="PF00990">
    <property type="entry name" value="GGDEF"/>
    <property type="match status" value="1"/>
</dbReference>
<dbReference type="SUPFAM" id="SSF141868">
    <property type="entry name" value="EAL domain-like"/>
    <property type="match status" value="1"/>
</dbReference>
<feature type="domain" description="GGDEF" evidence="4">
    <location>
        <begin position="375"/>
        <end position="509"/>
    </location>
</feature>
<name>A0A0W8E349_9ZZZZ</name>
<feature type="transmembrane region" description="Helical" evidence="2">
    <location>
        <begin position="157"/>
        <end position="181"/>
    </location>
</feature>
<keyword evidence="1" id="KW-0175">Coiled coil</keyword>
<feature type="transmembrane region" description="Helical" evidence="2">
    <location>
        <begin position="124"/>
        <end position="145"/>
    </location>
</feature>
<keyword evidence="2" id="KW-0812">Transmembrane</keyword>
<evidence type="ECO:0000256" key="2">
    <source>
        <dbReference type="SAM" id="Phobius"/>
    </source>
</evidence>
<feature type="transmembrane region" description="Helical" evidence="2">
    <location>
        <begin position="226"/>
        <end position="244"/>
    </location>
</feature>
<keyword evidence="2" id="KW-1133">Transmembrane helix</keyword>
<evidence type="ECO:0000313" key="5">
    <source>
        <dbReference type="EMBL" id="KUG03103.1"/>
    </source>
</evidence>
<feature type="transmembrane region" description="Helical" evidence="2">
    <location>
        <begin position="7"/>
        <end position="25"/>
    </location>
</feature>
<dbReference type="AlphaFoldDB" id="A0A0W8E349"/>
<proteinExistence type="predicted"/>
<feature type="transmembrane region" description="Helical" evidence="2">
    <location>
        <begin position="31"/>
        <end position="51"/>
    </location>
</feature>